<dbReference type="KEGG" id="lak:106151157"/>
<accession>A0A1S3H0R1</accession>
<feature type="domain" description="C-type lectin" evidence="4">
    <location>
        <begin position="113"/>
        <end position="232"/>
    </location>
</feature>
<dbReference type="InterPro" id="IPR016187">
    <property type="entry name" value="CTDL_fold"/>
</dbReference>
<feature type="chain" id="PRO_5010383578" evidence="3">
    <location>
        <begin position="24"/>
        <end position="236"/>
    </location>
</feature>
<dbReference type="InterPro" id="IPR001304">
    <property type="entry name" value="C-type_lectin-like"/>
</dbReference>
<dbReference type="SUPFAM" id="SSF56436">
    <property type="entry name" value="C-type lectin-like"/>
    <property type="match status" value="1"/>
</dbReference>
<dbReference type="FunCoup" id="A0A1S3H0R1">
    <property type="interactions" value="50"/>
</dbReference>
<dbReference type="AlphaFoldDB" id="A0A1S3H0R1"/>
<dbReference type="InParanoid" id="A0A1S3H0R1"/>
<evidence type="ECO:0000313" key="5">
    <source>
        <dbReference type="Proteomes" id="UP000085678"/>
    </source>
</evidence>
<sequence length="236" mass="26729">MAVFFLSSFVLLLVLVQHSKVWGHNIVNLRCEVPTHGGFLSHHPGTGTVDTCTCTKTKEKVADLEKKIRLQQEQLVKSDALLSNLTDTLGSALEKIEKMEEKLKECPLGFVELGGSCYYFSTAKKTWPQAQEHCQSLSANLATITTKAENEMIAANLSDSVPYWWIGANDRESEGRWVWVATNATLTFTNWMKGEPNNAFEGTEHCGMIYWKKEKNQWNDIGCTRNFQFVCERSRI</sequence>
<gene>
    <name evidence="6" type="primary">LOC106151157</name>
</gene>
<dbReference type="Gene3D" id="3.10.100.10">
    <property type="entry name" value="Mannose-Binding Protein A, subunit A"/>
    <property type="match status" value="1"/>
</dbReference>
<dbReference type="PANTHER" id="PTHR22803">
    <property type="entry name" value="MANNOSE, PHOSPHOLIPASE, LECTIN RECEPTOR RELATED"/>
    <property type="match status" value="1"/>
</dbReference>
<keyword evidence="2" id="KW-0175">Coiled coil</keyword>
<dbReference type="Proteomes" id="UP000085678">
    <property type="component" value="Unplaced"/>
</dbReference>
<reference evidence="6" key="1">
    <citation type="journal article" date="2015" name="Nat. Commun.">
        <title>The Lingula genome provides insights into brachiopod evolution and the origin of phosphate biomineralization.</title>
        <authorList>
            <person name="Luo Y.J."/>
            <person name="Takeuchi T."/>
            <person name="Koyanagi R."/>
            <person name="Yamada L."/>
            <person name="Kanda M."/>
            <person name="Khalturina M."/>
            <person name="Fujie M."/>
            <person name="Yamasaki S.I."/>
            <person name="Endo K."/>
            <person name="Satoh N."/>
        </authorList>
    </citation>
    <scope>NUCLEOTIDE SEQUENCE</scope>
</reference>
<evidence type="ECO:0000256" key="3">
    <source>
        <dbReference type="SAM" id="SignalP"/>
    </source>
</evidence>
<dbReference type="RefSeq" id="XP_013379720.1">
    <property type="nucleotide sequence ID" value="XM_013524266.1"/>
</dbReference>
<name>A0A1S3H0R1_LINAN</name>
<dbReference type="SMART" id="SM00034">
    <property type="entry name" value="CLECT"/>
    <property type="match status" value="1"/>
</dbReference>
<organism evidence="5 6">
    <name type="scientific">Lingula anatina</name>
    <name type="common">Brachiopod</name>
    <name type="synonym">Lingula unguis</name>
    <dbReference type="NCBI Taxonomy" id="7574"/>
    <lineage>
        <taxon>Eukaryota</taxon>
        <taxon>Metazoa</taxon>
        <taxon>Spiralia</taxon>
        <taxon>Lophotrochozoa</taxon>
        <taxon>Brachiopoda</taxon>
        <taxon>Linguliformea</taxon>
        <taxon>Lingulata</taxon>
        <taxon>Lingulida</taxon>
        <taxon>Linguloidea</taxon>
        <taxon>Lingulidae</taxon>
        <taxon>Lingula</taxon>
    </lineage>
</organism>
<dbReference type="PROSITE" id="PS50041">
    <property type="entry name" value="C_TYPE_LECTIN_2"/>
    <property type="match status" value="1"/>
</dbReference>
<dbReference type="GeneID" id="106151157"/>
<dbReference type="InterPro" id="IPR016186">
    <property type="entry name" value="C-type_lectin-like/link_sf"/>
</dbReference>
<dbReference type="PROSITE" id="PS00615">
    <property type="entry name" value="C_TYPE_LECTIN_1"/>
    <property type="match status" value="1"/>
</dbReference>
<dbReference type="InterPro" id="IPR018378">
    <property type="entry name" value="C-type_lectin_CS"/>
</dbReference>
<evidence type="ECO:0000259" key="4">
    <source>
        <dbReference type="PROSITE" id="PS50041"/>
    </source>
</evidence>
<reference evidence="6" key="2">
    <citation type="submission" date="2025-08" db="UniProtKB">
        <authorList>
            <consortium name="RefSeq"/>
        </authorList>
    </citation>
    <scope>IDENTIFICATION</scope>
</reference>
<evidence type="ECO:0000256" key="2">
    <source>
        <dbReference type="SAM" id="Coils"/>
    </source>
</evidence>
<proteinExistence type="predicted"/>
<protein>
    <submittedName>
        <fullName evidence="6">Perlucin</fullName>
    </submittedName>
</protein>
<dbReference type="Pfam" id="PF00059">
    <property type="entry name" value="Lectin_C"/>
    <property type="match status" value="1"/>
</dbReference>
<keyword evidence="1" id="KW-1015">Disulfide bond</keyword>
<evidence type="ECO:0000256" key="1">
    <source>
        <dbReference type="ARBA" id="ARBA00023157"/>
    </source>
</evidence>
<keyword evidence="5" id="KW-1185">Reference proteome</keyword>
<feature type="signal peptide" evidence="3">
    <location>
        <begin position="1"/>
        <end position="23"/>
    </location>
</feature>
<keyword evidence="3" id="KW-0732">Signal</keyword>
<evidence type="ECO:0000313" key="6">
    <source>
        <dbReference type="RefSeq" id="XP_013379720.1"/>
    </source>
</evidence>
<feature type="coiled-coil region" evidence="2">
    <location>
        <begin position="54"/>
        <end position="102"/>
    </location>
</feature>
<dbReference type="CDD" id="cd00037">
    <property type="entry name" value="CLECT"/>
    <property type="match status" value="1"/>
</dbReference>
<dbReference type="OrthoDB" id="6153286at2759"/>
<dbReference type="InterPro" id="IPR050111">
    <property type="entry name" value="C-type_lectin/snaclec_domain"/>
</dbReference>